<dbReference type="HOGENOM" id="CLU_031624_0_0_5"/>
<evidence type="ECO:0000259" key="2">
    <source>
        <dbReference type="PROSITE" id="PS50234"/>
    </source>
</evidence>
<dbReference type="SUPFAM" id="SSF53300">
    <property type="entry name" value="vWA-like"/>
    <property type="match status" value="1"/>
</dbReference>
<dbReference type="OrthoDB" id="9764783at2"/>
<protein>
    <submittedName>
        <fullName evidence="3">Cobaltochelatase, CobT subunit</fullName>
        <ecNumber evidence="3">6.6.1.2</ecNumber>
    </submittedName>
</protein>
<reference evidence="3 4" key="1">
    <citation type="journal article" date="2011" name="BMC Genomics">
        <title>Genomic insights into an obligate epibiotic bacterial predator: Micavibrio aeruginosavorus ARL-13.</title>
        <authorList>
            <person name="Wang Z."/>
            <person name="Kadouri D."/>
            <person name="Wu M."/>
        </authorList>
    </citation>
    <scope>NUCLEOTIDE SEQUENCE [LARGE SCALE GENOMIC DNA]</scope>
    <source>
        <strain evidence="3 4">ARL-13</strain>
    </source>
</reference>
<dbReference type="PANTHER" id="PTHR41248:SF1">
    <property type="entry name" value="NORD PROTEIN"/>
    <property type="match status" value="1"/>
</dbReference>
<dbReference type="AlphaFoldDB" id="G2KNE2"/>
<name>G2KNE2_MICAA</name>
<keyword evidence="3" id="KW-0436">Ligase</keyword>
<feature type="domain" description="VWFA" evidence="2">
    <location>
        <begin position="414"/>
        <end position="620"/>
    </location>
</feature>
<dbReference type="Gene3D" id="3.40.50.410">
    <property type="entry name" value="von Willebrand factor, type A domain"/>
    <property type="match status" value="1"/>
</dbReference>
<dbReference type="PANTHER" id="PTHR41248">
    <property type="entry name" value="NORD PROTEIN"/>
    <property type="match status" value="1"/>
</dbReference>
<gene>
    <name evidence="3" type="primary">cobT</name>
    <name evidence="3" type="ordered locus">MICA_1472</name>
</gene>
<dbReference type="Pfam" id="PF06213">
    <property type="entry name" value="CobT"/>
    <property type="match status" value="1"/>
</dbReference>
<dbReference type="InterPro" id="IPR006538">
    <property type="entry name" value="CobT"/>
</dbReference>
<evidence type="ECO:0000313" key="3">
    <source>
        <dbReference type="EMBL" id="AEP09790.1"/>
    </source>
</evidence>
<proteinExistence type="predicted"/>
<feature type="compositionally biased region" description="Acidic residues" evidence="1">
    <location>
        <begin position="216"/>
        <end position="236"/>
    </location>
</feature>
<dbReference type="Pfam" id="PF11775">
    <property type="entry name" value="CobT_C"/>
    <property type="match status" value="1"/>
</dbReference>
<dbReference type="KEGG" id="mai:MICA_1472"/>
<dbReference type="STRING" id="856793.MICA_1472"/>
<dbReference type="SMART" id="SM00327">
    <property type="entry name" value="VWA"/>
    <property type="match status" value="1"/>
</dbReference>
<dbReference type="Proteomes" id="UP000009286">
    <property type="component" value="Chromosome"/>
</dbReference>
<dbReference type="InterPro" id="IPR025861">
    <property type="entry name" value="CobT_VWA_dom"/>
</dbReference>
<dbReference type="PROSITE" id="PS50234">
    <property type="entry name" value="VWFA"/>
    <property type="match status" value="1"/>
</dbReference>
<dbReference type="CDD" id="cd01454">
    <property type="entry name" value="vWA_norD_type"/>
    <property type="match status" value="1"/>
</dbReference>
<dbReference type="InterPro" id="IPR002035">
    <property type="entry name" value="VWF_A"/>
</dbReference>
<feature type="compositionally biased region" description="Acidic residues" evidence="1">
    <location>
        <begin position="243"/>
        <end position="268"/>
    </location>
</feature>
<dbReference type="RefSeq" id="WP_014103013.1">
    <property type="nucleotide sequence ID" value="NC_016026.1"/>
</dbReference>
<feature type="compositionally biased region" description="Polar residues" evidence="1">
    <location>
        <begin position="286"/>
        <end position="301"/>
    </location>
</feature>
<organism evidence="3 4">
    <name type="scientific">Micavibrio aeruginosavorus (strain ARL-13)</name>
    <dbReference type="NCBI Taxonomy" id="856793"/>
    <lineage>
        <taxon>Bacteria</taxon>
        <taxon>Pseudomonadati</taxon>
        <taxon>Bdellovibrionota</taxon>
        <taxon>Bdellovibrionia</taxon>
        <taxon>Bdellovibrionales</taxon>
        <taxon>Pseudobdellovibrionaceae</taxon>
        <taxon>Micavibrio</taxon>
    </lineage>
</organism>
<dbReference type="NCBIfam" id="TIGR01651">
    <property type="entry name" value="CobT"/>
    <property type="match status" value="1"/>
</dbReference>
<dbReference type="EC" id="6.6.1.2" evidence="3"/>
<evidence type="ECO:0000313" key="4">
    <source>
        <dbReference type="Proteomes" id="UP000009286"/>
    </source>
</evidence>
<keyword evidence="4" id="KW-1185">Reference proteome</keyword>
<dbReference type="GO" id="GO:0009236">
    <property type="term" value="P:cobalamin biosynthetic process"/>
    <property type="evidence" value="ECO:0007669"/>
    <property type="project" value="InterPro"/>
</dbReference>
<evidence type="ECO:0000256" key="1">
    <source>
        <dbReference type="SAM" id="MobiDB-lite"/>
    </source>
</evidence>
<dbReference type="EMBL" id="CP002382">
    <property type="protein sequence ID" value="AEP09790.1"/>
    <property type="molecule type" value="Genomic_DNA"/>
</dbReference>
<sequence>MTLDKDKQRELDKFKNATASTLRAMAKVADIEVAFTPVEGSAKSLSLPKAGTMRLPLPDAAMSVPSVGVTRGQADSRALHLRHHDSAIHRRNAPLDLSAQAAFDALEQARLESIGIRTMAGVAKNLSASLEDTCRRMGYANAQARENTNQADALHILARAAMTGETLPPTAEHVASLWREWVQERLGPDGLNTLAAAMDDQKTFAREVKHLLDQLDMDAGDTPPDDDDDTDSDDNEANMPLSGEEDGDGDDDNSDTDAEGSDAQEAGDDSSAKDDAQAAFDDLDTENTQSETEGESPGQTRTNRDQGYQPGPENPYHIYTTAFDEIVRATELADDEELDRLRDMLDRQLAHLQGVVTKLANRLQRKLMARQQRSWLFDQEEGQLDAARLARIVANPTVPLSFKQEKETDFRDTVVTLLIDNSGSMRGRPIAIAAICTDILARTLERCGVKTEILGFTTRAWKGGKSRDAWVQNGRPPHPGRLNDLRHIIYKAADEPWRRTRKNLGLMLKEGLLKENIDGEAIVWAHNRLAKRPEQRKILMVISDGAPVDDSTLSVNPSNILEQDLRSVIFWIENASPVKLTAIGIGHDVTRYYKTAMTIADADELAAALIQRLDQLFDEK</sequence>
<feature type="region of interest" description="Disordered" evidence="1">
    <location>
        <begin position="216"/>
        <end position="316"/>
    </location>
</feature>
<dbReference type="PIRSF" id="PIRSF031715">
    <property type="entry name" value="Cob_chel_CobT"/>
    <property type="match status" value="1"/>
</dbReference>
<dbReference type="InterPro" id="IPR051928">
    <property type="entry name" value="NorD/CobT"/>
</dbReference>
<dbReference type="InterPro" id="IPR036465">
    <property type="entry name" value="vWFA_dom_sf"/>
</dbReference>
<dbReference type="GO" id="GO:0051116">
    <property type="term" value="F:cobaltochelatase activity"/>
    <property type="evidence" value="ECO:0007669"/>
    <property type="project" value="UniProtKB-EC"/>
</dbReference>
<accession>G2KNE2</accession>
<dbReference type="eggNOG" id="COG4547">
    <property type="taxonomic scope" value="Bacteria"/>
</dbReference>